<protein>
    <submittedName>
        <fullName evidence="3">UDP-glucose 4-epimerase</fullName>
    </submittedName>
</protein>
<dbReference type="Pfam" id="PF01370">
    <property type="entry name" value="Epimerase"/>
    <property type="match status" value="1"/>
</dbReference>
<dbReference type="Proteomes" id="UP000295063">
    <property type="component" value="Unassembled WGS sequence"/>
</dbReference>
<accession>A0A4R1Q3B1</accession>
<dbReference type="Gene3D" id="3.40.50.720">
    <property type="entry name" value="NAD(P)-binding Rossmann-like Domain"/>
    <property type="match status" value="1"/>
</dbReference>
<dbReference type="EMBL" id="SLUI01000014">
    <property type="protein sequence ID" value="TCL35066.1"/>
    <property type="molecule type" value="Genomic_DNA"/>
</dbReference>
<dbReference type="InterPro" id="IPR001509">
    <property type="entry name" value="Epimerase_deHydtase"/>
</dbReference>
<name>A0A4R1Q3B1_9FIRM</name>
<evidence type="ECO:0000313" key="4">
    <source>
        <dbReference type="Proteomes" id="UP000295063"/>
    </source>
</evidence>
<dbReference type="AlphaFoldDB" id="A0A4R1Q3B1"/>
<reference evidence="3 4" key="1">
    <citation type="submission" date="2019-03" db="EMBL/GenBank/DDBJ databases">
        <title>Genomic Encyclopedia of Type Strains, Phase IV (KMG-IV): sequencing the most valuable type-strain genomes for metagenomic binning, comparative biology and taxonomic classification.</title>
        <authorList>
            <person name="Goeker M."/>
        </authorList>
    </citation>
    <scope>NUCLEOTIDE SEQUENCE [LARGE SCALE GENOMIC DNA]</scope>
    <source>
        <strain evidence="3 4">DSM 15969</strain>
    </source>
</reference>
<dbReference type="PANTHER" id="PTHR43000">
    <property type="entry name" value="DTDP-D-GLUCOSE 4,6-DEHYDRATASE-RELATED"/>
    <property type="match status" value="1"/>
</dbReference>
<dbReference type="SUPFAM" id="SSF51735">
    <property type="entry name" value="NAD(P)-binding Rossmann-fold domains"/>
    <property type="match status" value="1"/>
</dbReference>
<organism evidence="3 4">
    <name type="scientific">Anaerospora hongkongensis</name>
    <dbReference type="NCBI Taxonomy" id="244830"/>
    <lineage>
        <taxon>Bacteria</taxon>
        <taxon>Bacillati</taxon>
        <taxon>Bacillota</taxon>
        <taxon>Negativicutes</taxon>
        <taxon>Selenomonadales</taxon>
        <taxon>Sporomusaceae</taxon>
        <taxon>Anaerospora</taxon>
    </lineage>
</organism>
<evidence type="ECO:0000313" key="3">
    <source>
        <dbReference type="EMBL" id="TCL35066.1"/>
    </source>
</evidence>
<dbReference type="RefSeq" id="WP_132082776.1">
    <property type="nucleotide sequence ID" value="NZ_DALYTA010000026.1"/>
</dbReference>
<keyword evidence="4" id="KW-1185">Reference proteome</keyword>
<gene>
    <name evidence="3" type="ORF">EV210_11483</name>
</gene>
<comment type="caution">
    <text evidence="3">The sequence shown here is derived from an EMBL/GenBank/DDBJ whole genome shotgun (WGS) entry which is preliminary data.</text>
</comment>
<sequence>MRILVTGGAGFIGSHIVDNLIDRQWEVTVVDNLTTGLERNLNKKARFIALDIRSPQLTEVFQQGRFDYVIHQAAQTIVAQSLAEPLYDCDVNVLGTVNLLEACRLNGVKKIVVASSAAVYGDAGVLPIKEDSPACPSSFYGLSKLVVEKYLPLYYQRFGLEYAALRYANVYGERQGAAGEGGVVSIFIQKICADQVVDIFGDGGQTRDFIYVGDIAAANLAAVTASQPAGTYNIGTETETSINELIAILGEISGREIKVNTCPERQGDIYRSALANSTALRQLNWQVKTGLYEGLKKTYLSLAKRS</sequence>
<proteinExistence type="inferred from homology"/>
<dbReference type="OrthoDB" id="9766450at2"/>
<dbReference type="InterPro" id="IPR036291">
    <property type="entry name" value="NAD(P)-bd_dom_sf"/>
</dbReference>
<feature type="domain" description="NAD-dependent epimerase/dehydratase" evidence="2">
    <location>
        <begin position="3"/>
        <end position="235"/>
    </location>
</feature>
<dbReference type="Gene3D" id="3.90.25.10">
    <property type="entry name" value="UDP-galactose 4-epimerase, domain 1"/>
    <property type="match status" value="1"/>
</dbReference>
<evidence type="ECO:0000259" key="2">
    <source>
        <dbReference type="Pfam" id="PF01370"/>
    </source>
</evidence>
<evidence type="ECO:0000256" key="1">
    <source>
        <dbReference type="ARBA" id="ARBA00007637"/>
    </source>
</evidence>
<comment type="similarity">
    <text evidence="1">Belongs to the NAD(P)-dependent epimerase/dehydratase family.</text>
</comment>